<evidence type="ECO:0000259" key="1">
    <source>
        <dbReference type="Pfam" id="PF03235"/>
    </source>
</evidence>
<accession>A0ABW6BRJ2</accession>
<keyword evidence="3" id="KW-1185">Reference proteome</keyword>
<sequence>MTITATKPEGVIHKPESFKLSDIASWQLNSDKSPVDLPPLQRSFVWKVSQIEAVWDSLLRGFPVGAFLLSKSEDEKLFLLDGQQRATSIALGHYNPWTSSDTKFWSLKKANTPVVWIDLAPKDKTNTQKFVLRVVTQSHPWGYQRIDHSKPLSVSDRRNALDLFKVSSDNKTERYINLSNKITFPYDANLPVPLSFLIESISACDDANDRKNAFWKDRLLAMCEKYLPCKHIRTKYLNSELGYLEILKEVLYSEEFDEDIYNAIKHIQQVLIPGIVVDQQVLKAEDERTGERKDEEDSTLFVRLNSSGTRIAGEELIYSIYKASFPEAKGLVEGIAASYVAPSLVISLVSRLAYAELQSNYAERQSTYPSPMNVNDFRKRIQDNEFKSILKEYIGDLSASQEIPGKAKQIFDCAISILLSEDDVTIPPVLVKSIIRKSPELFLMLLHWIRLKDCQITINEKKRALASITALSWFCKDERKYVRAIWSHITHEEFWVRDVLQKPFYGSNDYLMYPLISPSALKEFLIENVVKGSTLRDKLYPDSNSDIANQYKYVLKHENSPEEDNRLANSIWNVFIKEVIRNRYLLLFAQRRYINNNFGDFNQMENLEDTNTPWDWDHIYPGSWANGKWYIHANTKFWTNTIGNLRAMALEDNRSESNHLAPKLRLVDVEKEIDVREDSFVKSNDWAYWLKIERRINHNNTEMVAVHLSAIINRLCNIYTEWYDILRIGVLFNFEDKVHAELKSIVA</sequence>
<comment type="caution">
    <text evidence="2">The sequence shown here is derived from an EMBL/GenBank/DDBJ whole genome shotgun (WGS) entry which is preliminary data.</text>
</comment>
<dbReference type="EMBL" id="JBHUOX010000005">
    <property type="protein sequence ID" value="MFD3000419.1"/>
    <property type="molecule type" value="Genomic_DNA"/>
</dbReference>
<protein>
    <submittedName>
        <fullName evidence="2">DUF262 domain-containing protein</fullName>
    </submittedName>
</protein>
<reference evidence="3" key="1">
    <citation type="journal article" date="2019" name="Int. J. Syst. Evol. Microbiol.">
        <title>The Global Catalogue of Microorganisms (GCM) 10K type strain sequencing project: providing services to taxonomists for standard genome sequencing and annotation.</title>
        <authorList>
            <consortium name="The Broad Institute Genomics Platform"/>
            <consortium name="The Broad Institute Genome Sequencing Center for Infectious Disease"/>
            <person name="Wu L."/>
            <person name="Ma J."/>
        </authorList>
    </citation>
    <scope>NUCLEOTIDE SEQUENCE [LARGE SCALE GENOMIC DNA]</scope>
    <source>
        <strain evidence="3">KCTC 23984</strain>
    </source>
</reference>
<evidence type="ECO:0000313" key="3">
    <source>
        <dbReference type="Proteomes" id="UP001597641"/>
    </source>
</evidence>
<dbReference type="PANTHER" id="PTHR37292:SF2">
    <property type="entry name" value="DUF262 DOMAIN-CONTAINING PROTEIN"/>
    <property type="match status" value="1"/>
</dbReference>
<proteinExistence type="predicted"/>
<name>A0ABW6BRJ2_9BACT</name>
<organism evidence="2 3">
    <name type="scientific">Pontibacter toksunensis</name>
    <dbReference type="NCBI Taxonomy" id="1332631"/>
    <lineage>
        <taxon>Bacteria</taxon>
        <taxon>Pseudomonadati</taxon>
        <taxon>Bacteroidota</taxon>
        <taxon>Cytophagia</taxon>
        <taxon>Cytophagales</taxon>
        <taxon>Hymenobacteraceae</taxon>
        <taxon>Pontibacter</taxon>
    </lineage>
</organism>
<evidence type="ECO:0000313" key="2">
    <source>
        <dbReference type="EMBL" id="MFD3000419.1"/>
    </source>
</evidence>
<gene>
    <name evidence="2" type="ORF">ACFS7Z_08620</name>
</gene>
<dbReference type="PANTHER" id="PTHR37292">
    <property type="entry name" value="VNG6097C"/>
    <property type="match status" value="1"/>
</dbReference>
<dbReference type="RefSeq" id="WP_377483414.1">
    <property type="nucleotide sequence ID" value="NZ_JBHUOX010000005.1"/>
</dbReference>
<dbReference type="Pfam" id="PF03235">
    <property type="entry name" value="GmrSD_N"/>
    <property type="match status" value="1"/>
</dbReference>
<feature type="domain" description="GmrSD restriction endonucleases N-terminal" evidence="1">
    <location>
        <begin position="32"/>
        <end position="320"/>
    </location>
</feature>
<dbReference type="Proteomes" id="UP001597641">
    <property type="component" value="Unassembled WGS sequence"/>
</dbReference>
<dbReference type="InterPro" id="IPR004919">
    <property type="entry name" value="GmrSD_N"/>
</dbReference>